<dbReference type="SUPFAM" id="SSF51735">
    <property type="entry name" value="NAD(P)-binding Rossmann-fold domains"/>
    <property type="match status" value="1"/>
</dbReference>
<accession>A0A561Q7X6</accession>
<dbReference type="GO" id="GO:0016491">
    <property type="term" value="F:oxidoreductase activity"/>
    <property type="evidence" value="ECO:0007669"/>
    <property type="project" value="UniProtKB-KW"/>
</dbReference>
<sequence>MEPFTRSGRPRRTAVVFGGDCGRGAEIARRLGTQHDLNIVVPFIPFDRKRSCANEVVAEIEAQGGCAMALLADINNPAHVEALFKTATAAFGKVDIVVYAQSIPDAVHAKPGRLSGLEITADLAGPEILDMRRP</sequence>
<evidence type="ECO:0000256" key="2">
    <source>
        <dbReference type="ARBA" id="ARBA00023002"/>
    </source>
</evidence>
<keyword evidence="2" id="KW-0560">Oxidoreductase</keyword>
<proteinExistence type="inferred from homology"/>
<comment type="similarity">
    <text evidence="1">Belongs to the short-chain dehydrogenases/reductases (SDR) family.</text>
</comment>
<evidence type="ECO:0000313" key="3">
    <source>
        <dbReference type="EMBL" id="TWF46462.1"/>
    </source>
</evidence>
<organism evidence="3 4">
    <name type="scientific">Neorhizobium alkalisoli</name>
    <dbReference type="NCBI Taxonomy" id="528178"/>
    <lineage>
        <taxon>Bacteria</taxon>
        <taxon>Pseudomonadati</taxon>
        <taxon>Pseudomonadota</taxon>
        <taxon>Alphaproteobacteria</taxon>
        <taxon>Hyphomicrobiales</taxon>
        <taxon>Rhizobiaceae</taxon>
        <taxon>Rhizobium/Agrobacterium group</taxon>
        <taxon>Neorhizobium</taxon>
    </lineage>
</organism>
<dbReference type="Pfam" id="PF00106">
    <property type="entry name" value="adh_short"/>
    <property type="match status" value="1"/>
</dbReference>
<dbReference type="Gene3D" id="3.40.50.720">
    <property type="entry name" value="NAD(P)-binding Rossmann-like Domain"/>
    <property type="match status" value="1"/>
</dbReference>
<dbReference type="AlphaFoldDB" id="A0A561Q7X6"/>
<dbReference type="PANTHER" id="PTHR43669">
    <property type="entry name" value="5-KETO-D-GLUCONATE 5-REDUCTASE"/>
    <property type="match status" value="1"/>
</dbReference>
<evidence type="ECO:0000313" key="4">
    <source>
        <dbReference type="Proteomes" id="UP000320653"/>
    </source>
</evidence>
<name>A0A561Q7X6_9HYPH</name>
<keyword evidence="4" id="KW-1185">Reference proteome</keyword>
<dbReference type="InterPro" id="IPR002347">
    <property type="entry name" value="SDR_fam"/>
</dbReference>
<comment type="caution">
    <text evidence="3">The sequence shown here is derived from an EMBL/GenBank/DDBJ whole genome shotgun (WGS) entry which is preliminary data.</text>
</comment>
<dbReference type="PANTHER" id="PTHR43669:SF3">
    <property type="entry name" value="ALCOHOL DEHYDROGENASE, PUTATIVE (AFU_ORTHOLOGUE AFUA_3G03445)-RELATED"/>
    <property type="match status" value="1"/>
</dbReference>
<dbReference type="InterPro" id="IPR036291">
    <property type="entry name" value="NAD(P)-bd_dom_sf"/>
</dbReference>
<dbReference type="EMBL" id="VIWP01000014">
    <property type="protein sequence ID" value="TWF46462.1"/>
    <property type="molecule type" value="Genomic_DNA"/>
</dbReference>
<gene>
    <name evidence="3" type="ORF">FHW37_11431</name>
</gene>
<protein>
    <submittedName>
        <fullName evidence="3">Short subunit dehydrogenase</fullName>
    </submittedName>
</protein>
<dbReference type="OrthoDB" id="4373846at2"/>
<dbReference type="Proteomes" id="UP000320653">
    <property type="component" value="Unassembled WGS sequence"/>
</dbReference>
<dbReference type="RefSeq" id="WP_145643104.1">
    <property type="nucleotide sequence ID" value="NZ_VIWP01000014.1"/>
</dbReference>
<reference evidence="3 4" key="1">
    <citation type="submission" date="2019-06" db="EMBL/GenBank/DDBJ databases">
        <title>Sorghum-associated microbial communities from plants grown in Nebraska, USA.</title>
        <authorList>
            <person name="Schachtman D."/>
        </authorList>
    </citation>
    <scope>NUCLEOTIDE SEQUENCE [LARGE SCALE GENOMIC DNA]</scope>
    <source>
        <strain evidence="3 4">1225</strain>
    </source>
</reference>
<evidence type="ECO:0000256" key="1">
    <source>
        <dbReference type="ARBA" id="ARBA00006484"/>
    </source>
</evidence>